<comment type="subcellular location">
    <subcellularLocation>
        <location evidence="1 12">Cell membrane</location>
        <topology evidence="1 12">Multi-pass membrane protein</topology>
    </subcellularLocation>
</comment>
<evidence type="ECO:0000256" key="11">
    <source>
        <dbReference type="ARBA" id="ARBA00023136"/>
    </source>
</evidence>
<feature type="binding site" evidence="12">
    <location>
        <position position="131"/>
    </location>
    <ligand>
        <name>Zn(2+)</name>
        <dbReference type="ChEBI" id="CHEBI:29105"/>
        <note>catalytic</note>
    </ligand>
</feature>
<comment type="similarity">
    <text evidence="2 12">Belongs to the peptidase M48B family.</text>
</comment>
<keyword evidence="3 12" id="KW-1003">Cell membrane</keyword>
<keyword evidence="10 12" id="KW-0482">Metalloprotease</keyword>
<evidence type="ECO:0000256" key="3">
    <source>
        <dbReference type="ARBA" id="ARBA00022475"/>
    </source>
</evidence>
<feature type="transmembrane region" description="Helical" evidence="12">
    <location>
        <begin position="179"/>
        <end position="199"/>
    </location>
</feature>
<keyword evidence="5 12" id="KW-0812">Transmembrane</keyword>
<evidence type="ECO:0000256" key="2">
    <source>
        <dbReference type="ARBA" id="ARBA00009779"/>
    </source>
</evidence>
<dbReference type="PANTHER" id="PTHR43221">
    <property type="entry name" value="PROTEASE HTPX"/>
    <property type="match status" value="1"/>
</dbReference>
<evidence type="ECO:0000313" key="15">
    <source>
        <dbReference type="Proteomes" id="UP000229307"/>
    </source>
</evidence>
<comment type="caution">
    <text evidence="14">The sequence shown here is derived from an EMBL/GenBank/DDBJ whole genome shotgun (WGS) entry which is preliminary data.</text>
</comment>
<protein>
    <recommendedName>
        <fullName evidence="12">Protease HtpX homolog</fullName>
        <ecNumber evidence="12">3.4.24.-</ecNumber>
    </recommendedName>
</protein>
<evidence type="ECO:0000256" key="9">
    <source>
        <dbReference type="ARBA" id="ARBA00022989"/>
    </source>
</evidence>
<feature type="active site" evidence="12">
    <location>
        <position position="132"/>
    </location>
</feature>
<name>A0A2M7S4M9_9BACT</name>
<gene>
    <name evidence="12" type="primary">htpX</name>
    <name evidence="14" type="ORF">COY52_12260</name>
</gene>
<dbReference type="InterPro" id="IPR022919">
    <property type="entry name" value="Pept_M48_protease_HtpX"/>
</dbReference>
<feature type="transmembrane region" description="Helical" evidence="12">
    <location>
        <begin position="31"/>
        <end position="48"/>
    </location>
</feature>
<keyword evidence="6 12" id="KW-0479">Metal-binding</keyword>
<dbReference type="InterPro" id="IPR050083">
    <property type="entry name" value="HtpX_protease"/>
</dbReference>
<dbReference type="GO" id="GO:0004222">
    <property type="term" value="F:metalloendopeptidase activity"/>
    <property type="evidence" value="ECO:0007669"/>
    <property type="project" value="UniProtKB-UniRule"/>
</dbReference>
<comment type="cofactor">
    <cofactor evidence="12">
        <name>Zn(2+)</name>
        <dbReference type="ChEBI" id="CHEBI:29105"/>
    </cofactor>
    <text evidence="12">Binds 1 zinc ion per subunit.</text>
</comment>
<sequence length="285" mass="30689">MSNIWKTGILMAALTALMILIGKVLGGTDGMFFAFAFALLINFASYWFSDKIILSIYRAKEVDAVKSPQLYSTVQHLANTMQLPMPKVYIVPSPSPNAFATGRDPKHSAVAVTEGNLQLLNRDELEAVMAHEMTHIKNRDTLISTVAASLAGAVTMLARFAGMSAFFGGSRDDDRGGGGLAILIYLLAPLAALLIQLAISRSREFMADEGSGRVTRRPASLASALQKLVASVKQAPMAAEPATAHLFIVSPFAGTGFIQLFSTHPPVEQRVEKLQELDKLIRAGK</sequence>
<dbReference type="GO" id="GO:0008270">
    <property type="term" value="F:zinc ion binding"/>
    <property type="evidence" value="ECO:0007669"/>
    <property type="project" value="UniProtKB-UniRule"/>
</dbReference>
<feature type="transmembrane region" description="Helical" evidence="12">
    <location>
        <begin position="142"/>
        <end position="167"/>
    </location>
</feature>
<dbReference type="InterPro" id="IPR001915">
    <property type="entry name" value="Peptidase_M48"/>
</dbReference>
<evidence type="ECO:0000256" key="4">
    <source>
        <dbReference type="ARBA" id="ARBA00022670"/>
    </source>
</evidence>
<proteinExistence type="inferred from homology"/>
<dbReference type="PANTHER" id="PTHR43221:SF1">
    <property type="entry name" value="PROTEASE HTPX"/>
    <property type="match status" value="1"/>
</dbReference>
<dbReference type="GO" id="GO:0005886">
    <property type="term" value="C:plasma membrane"/>
    <property type="evidence" value="ECO:0007669"/>
    <property type="project" value="UniProtKB-SubCell"/>
</dbReference>
<evidence type="ECO:0000256" key="6">
    <source>
        <dbReference type="ARBA" id="ARBA00022723"/>
    </source>
</evidence>
<keyword evidence="8 12" id="KW-0862">Zinc</keyword>
<feature type="transmembrane region" description="Helical" evidence="12">
    <location>
        <begin position="7"/>
        <end position="25"/>
    </location>
</feature>
<evidence type="ECO:0000256" key="12">
    <source>
        <dbReference type="HAMAP-Rule" id="MF_00188"/>
    </source>
</evidence>
<evidence type="ECO:0000256" key="1">
    <source>
        <dbReference type="ARBA" id="ARBA00004651"/>
    </source>
</evidence>
<feature type="binding site" evidence="12">
    <location>
        <position position="204"/>
    </location>
    <ligand>
        <name>Zn(2+)</name>
        <dbReference type="ChEBI" id="CHEBI:29105"/>
        <note>catalytic</note>
    </ligand>
</feature>
<dbReference type="EC" id="3.4.24.-" evidence="12"/>
<dbReference type="Pfam" id="PF01435">
    <property type="entry name" value="Peptidase_M48"/>
    <property type="match status" value="1"/>
</dbReference>
<keyword evidence="4 12" id="KW-0645">Protease</keyword>
<dbReference type="Proteomes" id="UP000229307">
    <property type="component" value="Unassembled WGS sequence"/>
</dbReference>
<keyword evidence="7 12" id="KW-0378">Hydrolase</keyword>
<evidence type="ECO:0000256" key="7">
    <source>
        <dbReference type="ARBA" id="ARBA00022801"/>
    </source>
</evidence>
<dbReference type="AlphaFoldDB" id="A0A2M7S4M9"/>
<dbReference type="GO" id="GO:0006508">
    <property type="term" value="P:proteolysis"/>
    <property type="evidence" value="ECO:0007669"/>
    <property type="project" value="UniProtKB-KW"/>
</dbReference>
<dbReference type="Gene3D" id="3.30.2010.10">
    <property type="entry name" value="Metalloproteases ('zincins'), catalytic domain"/>
    <property type="match status" value="1"/>
</dbReference>
<dbReference type="EMBL" id="PFMR01000339">
    <property type="protein sequence ID" value="PIZ14531.1"/>
    <property type="molecule type" value="Genomic_DNA"/>
</dbReference>
<evidence type="ECO:0000256" key="8">
    <source>
        <dbReference type="ARBA" id="ARBA00022833"/>
    </source>
</evidence>
<dbReference type="HAMAP" id="MF_00188">
    <property type="entry name" value="Pept_M48_protease_HtpX"/>
    <property type="match status" value="1"/>
</dbReference>
<accession>A0A2M7S4M9</accession>
<feature type="domain" description="Peptidase M48" evidence="13">
    <location>
        <begin position="67"/>
        <end position="277"/>
    </location>
</feature>
<evidence type="ECO:0000256" key="5">
    <source>
        <dbReference type="ARBA" id="ARBA00022692"/>
    </source>
</evidence>
<keyword evidence="9 12" id="KW-1133">Transmembrane helix</keyword>
<evidence type="ECO:0000313" key="14">
    <source>
        <dbReference type="EMBL" id="PIZ14531.1"/>
    </source>
</evidence>
<feature type="binding site" evidence="12">
    <location>
        <position position="135"/>
    </location>
    <ligand>
        <name>Zn(2+)</name>
        <dbReference type="ChEBI" id="CHEBI:29105"/>
        <note>catalytic</note>
    </ligand>
</feature>
<keyword evidence="11 12" id="KW-0472">Membrane</keyword>
<organism evidence="14 15">
    <name type="scientific">Candidatus Desantisbacteria bacterium CG_4_10_14_0_8_um_filter_48_22</name>
    <dbReference type="NCBI Taxonomy" id="1974543"/>
    <lineage>
        <taxon>Bacteria</taxon>
        <taxon>Candidatus Desantisiibacteriota</taxon>
    </lineage>
</organism>
<evidence type="ECO:0000256" key="10">
    <source>
        <dbReference type="ARBA" id="ARBA00023049"/>
    </source>
</evidence>
<evidence type="ECO:0000259" key="13">
    <source>
        <dbReference type="Pfam" id="PF01435"/>
    </source>
</evidence>
<dbReference type="CDD" id="cd07336">
    <property type="entry name" value="M48B_HtpX_like"/>
    <property type="match status" value="1"/>
</dbReference>
<reference evidence="15" key="1">
    <citation type="submission" date="2017-09" db="EMBL/GenBank/DDBJ databases">
        <title>Depth-based differentiation of microbial function through sediment-hosted aquifers and enrichment of novel symbionts in the deep terrestrial subsurface.</title>
        <authorList>
            <person name="Probst A.J."/>
            <person name="Ladd B."/>
            <person name="Jarett J.K."/>
            <person name="Geller-Mcgrath D.E."/>
            <person name="Sieber C.M.K."/>
            <person name="Emerson J.B."/>
            <person name="Anantharaman K."/>
            <person name="Thomas B.C."/>
            <person name="Malmstrom R."/>
            <person name="Stieglmeier M."/>
            <person name="Klingl A."/>
            <person name="Woyke T."/>
            <person name="Ryan C.M."/>
            <person name="Banfield J.F."/>
        </authorList>
    </citation>
    <scope>NUCLEOTIDE SEQUENCE [LARGE SCALE GENOMIC DNA]</scope>
</reference>